<feature type="domain" description="HicB-like antitoxin of toxin-antitoxin system" evidence="1">
    <location>
        <begin position="17"/>
        <end position="96"/>
    </location>
</feature>
<dbReference type="SUPFAM" id="SSF143100">
    <property type="entry name" value="TTHA1013/TTHA0281-like"/>
    <property type="match status" value="1"/>
</dbReference>
<accession>C0GK19</accession>
<dbReference type="InterPro" id="IPR035069">
    <property type="entry name" value="TTHA1013/TTHA0281-like"/>
</dbReference>
<sequence>MKEEFRLIYPAVCYVKEDSIRVEFPDLPGLVSVCNENNLTKAVLQAQAELMLHVANLLDGNDLIPEPTPINRVRYQQPKDGEIVTMVNLEITPLAATPV</sequence>
<dbReference type="AlphaFoldDB" id="C0GK19"/>
<dbReference type="InterPro" id="IPR031807">
    <property type="entry name" value="HicB-like"/>
</dbReference>
<protein>
    <recommendedName>
        <fullName evidence="1">HicB-like antitoxin of toxin-antitoxin system domain-containing protein</fullName>
    </recommendedName>
</protein>
<dbReference type="eggNOG" id="COG1598">
    <property type="taxonomic scope" value="Bacteria"/>
</dbReference>
<dbReference type="RefSeq" id="WP_008518602.1">
    <property type="nucleotide sequence ID" value="NZ_ACJM01000020.1"/>
</dbReference>
<dbReference type="EMBL" id="ACJM01000020">
    <property type="protein sequence ID" value="EEG76289.1"/>
    <property type="molecule type" value="Genomic_DNA"/>
</dbReference>
<comment type="caution">
    <text evidence="2">The sequence shown here is derived from an EMBL/GenBank/DDBJ whole genome shotgun (WGS) entry which is preliminary data.</text>
</comment>
<reference evidence="2 3" key="1">
    <citation type="submission" date="2009-02" db="EMBL/GenBank/DDBJ databases">
        <title>Sequencing of the draft genome and assembly of Dethiobacter alkaliphilus AHT 1.</title>
        <authorList>
            <consortium name="US DOE Joint Genome Institute (JGI-PGF)"/>
            <person name="Lucas S."/>
            <person name="Copeland A."/>
            <person name="Lapidus A."/>
            <person name="Glavina del Rio T."/>
            <person name="Dalin E."/>
            <person name="Tice H."/>
            <person name="Bruce D."/>
            <person name="Goodwin L."/>
            <person name="Pitluck S."/>
            <person name="Larimer F."/>
            <person name="Land M.L."/>
            <person name="Hauser L."/>
            <person name="Muyzer G."/>
        </authorList>
    </citation>
    <scope>NUCLEOTIDE SEQUENCE [LARGE SCALE GENOMIC DNA]</scope>
    <source>
        <strain evidence="2 3">AHT 1</strain>
    </source>
</reference>
<dbReference type="Gene3D" id="3.30.160.250">
    <property type="match status" value="1"/>
</dbReference>
<dbReference type="Pfam" id="PF15919">
    <property type="entry name" value="HicB_lk_antitox"/>
    <property type="match status" value="1"/>
</dbReference>
<name>C0GK19_DETAL</name>
<dbReference type="Proteomes" id="UP000006443">
    <property type="component" value="Unassembled WGS sequence"/>
</dbReference>
<proteinExistence type="predicted"/>
<organism evidence="2 3">
    <name type="scientific">Dethiobacter alkaliphilus AHT 1</name>
    <dbReference type="NCBI Taxonomy" id="555088"/>
    <lineage>
        <taxon>Bacteria</taxon>
        <taxon>Bacillati</taxon>
        <taxon>Bacillota</taxon>
        <taxon>Dethiobacteria</taxon>
        <taxon>Dethiobacterales</taxon>
        <taxon>Dethiobacteraceae</taxon>
        <taxon>Dethiobacter</taxon>
    </lineage>
</organism>
<evidence type="ECO:0000313" key="3">
    <source>
        <dbReference type="Proteomes" id="UP000006443"/>
    </source>
</evidence>
<keyword evidence="3" id="KW-1185">Reference proteome</keyword>
<dbReference type="STRING" id="555088.DealDRAFT_2828"/>
<gene>
    <name evidence="2" type="ORF">DealDRAFT_2828</name>
</gene>
<evidence type="ECO:0000313" key="2">
    <source>
        <dbReference type="EMBL" id="EEG76289.1"/>
    </source>
</evidence>
<evidence type="ECO:0000259" key="1">
    <source>
        <dbReference type="Pfam" id="PF15919"/>
    </source>
</evidence>